<evidence type="ECO:0000313" key="1">
    <source>
        <dbReference type="EMBL" id="OIQ97976.1"/>
    </source>
</evidence>
<protein>
    <submittedName>
        <fullName evidence="1">Uncharacterized protein</fullName>
    </submittedName>
</protein>
<dbReference type="AlphaFoldDB" id="A0A1J5RNZ5"/>
<comment type="caution">
    <text evidence="1">The sequence shown here is derived from an EMBL/GenBank/DDBJ whole genome shotgun (WGS) entry which is preliminary data.</text>
</comment>
<sequence>MRSILLFCFLLVCSTRLLADWPIGKHRTTLIPTYTYFRSTKYYDSTGKVISFYNGDRFLSNTFSVYLAHGVTRRLDFIANVPLTFVSSSFSGKVSTRSGIADCMAGIAYHFPFKDLKSFITTKALFIFAPYKNTTEPYLGYGSKGLQFAANYSFNPAPNTFLVTEATYTRYLDDPTGPEQFGYNITAGTTFSDYDYLTLAISGVTSKSADKSFYSNLTSIKDFNYGKISLAYGRKISRIATPYIQGFYTFYGKNAGIGLGLSAFVIFKLP</sequence>
<reference evidence="1" key="1">
    <citation type="submission" date="2016-10" db="EMBL/GenBank/DDBJ databases">
        <title>Sequence of Gallionella enrichment culture.</title>
        <authorList>
            <person name="Poehlein A."/>
            <person name="Muehling M."/>
            <person name="Daniel R."/>
        </authorList>
    </citation>
    <scope>NUCLEOTIDE SEQUENCE</scope>
</reference>
<proteinExistence type="predicted"/>
<organism evidence="1">
    <name type="scientific">mine drainage metagenome</name>
    <dbReference type="NCBI Taxonomy" id="410659"/>
    <lineage>
        <taxon>unclassified sequences</taxon>
        <taxon>metagenomes</taxon>
        <taxon>ecological metagenomes</taxon>
    </lineage>
</organism>
<dbReference type="EMBL" id="MLJW01000125">
    <property type="protein sequence ID" value="OIQ97976.1"/>
    <property type="molecule type" value="Genomic_DNA"/>
</dbReference>
<gene>
    <name evidence="1" type="ORF">GALL_200270</name>
</gene>
<name>A0A1J5RNZ5_9ZZZZ</name>
<accession>A0A1J5RNZ5</accession>